<dbReference type="GO" id="GO:0000155">
    <property type="term" value="F:phosphorelay sensor kinase activity"/>
    <property type="evidence" value="ECO:0007669"/>
    <property type="project" value="InterPro"/>
</dbReference>
<evidence type="ECO:0000256" key="12">
    <source>
        <dbReference type="PROSITE-ProRule" id="PRU00169"/>
    </source>
</evidence>
<dbReference type="Pfam" id="PF12833">
    <property type="entry name" value="HTH_18"/>
    <property type="match status" value="1"/>
</dbReference>
<dbReference type="PROSITE" id="PS50109">
    <property type="entry name" value="HIS_KIN"/>
    <property type="match status" value="1"/>
</dbReference>
<dbReference type="SMART" id="SM00342">
    <property type="entry name" value="HTH_ARAC"/>
    <property type="match status" value="1"/>
</dbReference>
<dbReference type="EMBL" id="BMDO01000018">
    <property type="protein sequence ID" value="GGI52771.1"/>
    <property type="molecule type" value="Genomic_DNA"/>
</dbReference>
<dbReference type="InterPro" id="IPR036097">
    <property type="entry name" value="HisK_dim/P_sf"/>
</dbReference>
<dbReference type="InterPro" id="IPR005467">
    <property type="entry name" value="His_kinase_dom"/>
</dbReference>
<evidence type="ECO:0000256" key="8">
    <source>
        <dbReference type="ARBA" id="ARBA00023012"/>
    </source>
</evidence>
<dbReference type="SUPFAM" id="SSF46689">
    <property type="entry name" value="Homeodomain-like"/>
    <property type="match status" value="1"/>
</dbReference>
<reference evidence="16" key="2">
    <citation type="submission" date="2020-09" db="EMBL/GenBank/DDBJ databases">
        <authorList>
            <person name="Sun Q."/>
            <person name="Sedlacek I."/>
        </authorList>
    </citation>
    <scope>NUCLEOTIDE SEQUENCE</scope>
    <source>
        <strain evidence="16">CCM 8711</strain>
    </source>
</reference>
<keyword evidence="9" id="KW-0805">Transcription regulation</keyword>
<dbReference type="CDD" id="cd00082">
    <property type="entry name" value="HisKA"/>
    <property type="match status" value="1"/>
</dbReference>
<evidence type="ECO:0000256" key="5">
    <source>
        <dbReference type="ARBA" id="ARBA00022741"/>
    </source>
</evidence>
<evidence type="ECO:0000313" key="17">
    <source>
        <dbReference type="Proteomes" id="UP000662074"/>
    </source>
</evidence>
<feature type="modified residue" description="4-aspartylphosphate" evidence="12">
    <location>
        <position position="1252"/>
    </location>
</feature>
<keyword evidence="6 16" id="KW-0418">Kinase</keyword>
<feature type="domain" description="Response regulatory" evidence="15">
    <location>
        <begin position="1204"/>
        <end position="1319"/>
    </location>
</feature>
<dbReference type="InterPro" id="IPR018060">
    <property type="entry name" value="HTH_AraC"/>
</dbReference>
<evidence type="ECO:0000259" key="15">
    <source>
        <dbReference type="PROSITE" id="PS50110"/>
    </source>
</evidence>
<dbReference type="PROSITE" id="PS01124">
    <property type="entry name" value="HTH_ARAC_FAMILY_2"/>
    <property type="match status" value="1"/>
</dbReference>
<keyword evidence="11" id="KW-0804">Transcription</keyword>
<dbReference type="PANTHER" id="PTHR43547">
    <property type="entry name" value="TWO-COMPONENT HISTIDINE KINASE"/>
    <property type="match status" value="1"/>
</dbReference>
<evidence type="ECO:0000256" key="6">
    <source>
        <dbReference type="ARBA" id="ARBA00022777"/>
    </source>
</evidence>
<gene>
    <name evidence="16" type="ORF">GCM10011425_39830</name>
</gene>
<dbReference type="Proteomes" id="UP000662074">
    <property type="component" value="Unassembled WGS sequence"/>
</dbReference>
<dbReference type="InterPro" id="IPR015943">
    <property type="entry name" value="WD40/YVTN_repeat-like_dom_sf"/>
</dbReference>
<dbReference type="Gene3D" id="1.10.10.60">
    <property type="entry name" value="Homeodomain-like"/>
    <property type="match status" value="1"/>
</dbReference>
<evidence type="ECO:0000256" key="11">
    <source>
        <dbReference type="ARBA" id="ARBA00023163"/>
    </source>
</evidence>
<dbReference type="InterPro" id="IPR013783">
    <property type="entry name" value="Ig-like_fold"/>
</dbReference>
<dbReference type="PROSITE" id="PS00041">
    <property type="entry name" value="HTH_ARAC_FAMILY_1"/>
    <property type="match status" value="1"/>
</dbReference>
<name>A0A917JCM2_9SPHI</name>
<dbReference type="InterPro" id="IPR011123">
    <property type="entry name" value="Y_Y_Y"/>
</dbReference>
<dbReference type="Gene3D" id="2.130.10.10">
    <property type="entry name" value="YVTN repeat-like/Quinoprotein amine dehydrogenase"/>
    <property type="match status" value="3"/>
</dbReference>
<dbReference type="InterPro" id="IPR004358">
    <property type="entry name" value="Sig_transdc_His_kin-like_C"/>
</dbReference>
<evidence type="ECO:0000259" key="14">
    <source>
        <dbReference type="PROSITE" id="PS50109"/>
    </source>
</evidence>
<comment type="caution">
    <text evidence="16">The sequence shown here is derived from an EMBL/GenBank/DDBJ whole genome shotgun (WGS) entry which is preliminary data.</text>
</comment>
<dbReference type="SMART" id="SM00387">
    <property type="entry name" value="HATPase_c"/>
    <property type="match status" value="1"/>
</dbReference>
<evidence type="ECO:0000256" key="10">
    <source>
        <dbReference type="ARBA" id="ARBA00023125"/>
    </source>
</evidence>
<sequence>MGLLIVSFSVTAQPKYNLKHYSTEDGLSHDRITCIMKDHEGFMWFGTWDGINRFDGHNFVPYKGRPGDSSNLENNKIRIIAEDKQGYLWVKTFDNKIYRFDKNKEAFLAIQSNKAPDHVKDVVVDRIVTVSNGDTWLLSARQGALCAFGNKTGTTPVIKAFNKKAKPEFNIGDDEVSFLFEDKQHHIWIGTKAGISCFTKNVAGEYVNLPIGNNQTTLGAQYSFTGYAENGNDLYLSTAQGLLFVYNIVNKSLKTLAIAPGTPLNDVLVVNDVVYITTSGKGLIAYNTSTQTSQSYIPGFKSLKKIYRDKKGLLWLEPGNGILKFDPANASYKLFTQKKDAEALTIHTTYQVFEDAYNTFWACMEGGGFGYYDRAADQINYFHNEPGTPKQQFSNVVTAMYADPTGVLWFSGYDRGINKVTLQPDIFKHYIIAKDAEAKTENEVRAICEDHFGRLWVGTKAGRILVYKNGQLSDSPFSNIPDRQLGKVYSIYESKDHTIWMGTKGKGLLEAVPLANDPTHYRVKRHVNNPQDANSISSNMIYSILEDSKGRIWIGTFGGGLNLLVRQGNTTVFKNAKNAFKNYAAAKAAGVRHLQEDKKGNIWIASTNGLVVFNPEEGTNEFRFRRYRKVRGDETSLGSNDVQYIHRDKQGTMWLGTFGGGLQKAITTYNVKDKISFKVYTAANGLPNDIILSITGDSKDRLWIATENGLSEFNPKTEAFKNYNTDDGLPQTQFSESAMVKSASGKLYVGCVNGYIAFDPLHVGSTRYPTNIALTNFQVFNKSIIPGAPDSILKYAIDQTQEITLKYNQNLINIDYTTLDYKTAQKIWYAYILEGFDKQWNQVKTARQATYTNLPPGHYVFKVKSVSNYLFENVPFKSVNITILPPPWKTWWAYLAYVVMAAIVMEIARRIIMTMINLRNRVAVEQRVAELKLDFFTNISHELRTPLTLIVNPLKEISQHEPLSVKGREYINLANKNANRMVRFVNQLLDFRKLQSGKTRLKIGEADLVAIVKNTTTYFTELAHEKNITFTFKPLVPFFYVWIDDEKIDIVIYNLLANAFKYTPSGRHITVSLEPVTTTGHVSIKVIDEGTGVPEDKLKEIFELYYEASNNKAHHNKGTGIGLAFSKELMAAHHGTIIAENNPHQGMTFTVQLKTGKHHFTANEADFVPSPANVIDVHVPAPMVAAEQEATITADELQETSKPLVLIVEDNNELRKFLGDQLSTYYRVDTAADGVIGLQRAIELVPDLIISDVMMPNMDGIAMLDAVKHNVITSHIPVVLLTAKSSVEHQIEGMRYGADFYVTKPFNTDYVLVLVQNLIRQRKQLFESFLGNKNLVQLSPGEILITSKDEQLLKQVIDTVEKGMADPSFNIDDVASGIGLGRSTFYKKLKSLTGLAPVEFVKEMRLKRAKQIIDAGEYTIAEISYMVGFSSSGYFSTCFKEKYNQSPSQYLKSIKAVHPAG</sequence>
<keyword evidence="7" id="KW-0067">ATP-binding</keyword>
<dbReference type="SMART" id="SM00388">
    <property type="entry name" value="HisKA"/>
    <property type="match status" value="1"/>
</dbReference>
<evidence type="ECO:0000256" key="9">
    <source>
        <dbReference type="ARBA" id="ARBA00023015"/>
    </source>
</evidence>
<dbReference type="SUPFAM" id="SSF52172">
    <property type="entry name" value="CheY-like"/>
    <property type="match status" value="1"/>
</dbReference>
<evidence type="ECO:0000256" key="1">
    <source>
        <dbReference type="ARBA" id="ARBA00000085"/>
    </source>
</evidence>
<dbReference type="SUPFAM" id="SSF47384">
    <property type="entry name" value="Homodimeric domain of signal transducing histidine kinase"/>
    <property type="match status" value="1"/>
</dbReference>
<dbReference type="InterPro" id="IPR003594">
    <property type="entry name" value="HATPase_dom"/>
</dbReference>
<keyword evidence="10" id="KW-0238">DNA-binding</keyword>
<dbReference type="SUPFAM" id="SSF63829">
    <property type="entry name" value="Calcium-dependent phosphotriesterase"/>
    <property type="match status" value="3"/>
</dbReference>
<evidence type="ECO:0000256" key="4">
    <source>
        <dbReference type="ARBA" id="ARBA00022679"/>
    </source>
</evidence>
<comment type="catalytic activity">
    <reaction evidence="1">
        <text>ATP + protein L-histidine = ADP + protein N-phospho-L-histidine.</text>
        <dbReference type="EC" id="2.7.13.3"/>
    </reaction>
</comment>
<accession>A0A917JCM2</accession>
<dbReference type="Gene3D" id="3.40.50.2300">
    <property type="match status" value="1"/>
</dbReference>
<dbReference type="InterPro" id="IPR003661">
    <property type="entry name" value="HisK_dim/P_dom"/>
</dbReference>
<evidence type="ECO:0000256" key="7">
    <source>
        <dbReference type="ARBA" id="ARBA00022840"/>
    </source>
</evidence>
<dbReference type="InterPro" id="IPR001789">
    <property type="entry name" value="Sig_transdc_resp-reg_receiver"/>
</dbReference>
<dbReference type="CDD" id="cd17574">
    <property type="entry name" value="REC_OmpR"/>
    <property type="match status" value="1"/>
</dbReference>
<organism evidence="16 17">
    <name type="scientific">Mucilaginibacter galii</name>
    <dbReference type="NCBI Taxonomy" id="2005073"/>
    <lineage>
        <taxon>Bacteria</taxon>
        <taxon>Pseudomonadati</taxon>
        <taxon>Bacteroidota</taxon>
        <taxon>Sphingobacteriia</taxon>
        <taxon>Sphingobacteriales</taxon>
        <taxon>Sphingobacteriaceae</taxon>
        <taxon>Mucilaginibacter</taxon>
    </lineage>
</organism>
<dbReference type="InterPro" id="IPR036890">
    <property type="entry name" value="HATPase_C_sf"/>
</dbReference>
<dbReference type="SMART" id="SM00448">
    <property type="entry name" value="REC"/>
    <property type="match status" value="1"/>
</dbReference>
<dbReference type="PRINTS" id="PR00344">
    <property type="entry name" value="BCTRLSENSOR"/>
</dbReference>
<dbReference type="GO" id="GO:0003700">
    <property type="term" value="F:DNA-binding transcription factor activity"/>
    <property type="evidence" value="ECO:0007669"/>
    <property type="project" value="InterPro"/>
</dbReference>
<feature type="domain" description="HTH araC/xylS-type" evidence="13">
    <location>
        <begin position="1354"/>
        <end position="1453"/>
    </location>
</feature>
<dbReference type="GO" id="GO:0005524">
    <property type="term" value="F:ATP binding"/>
    <property type="evidence" value="ECO:0007669"/>
    <property type="project" value="UniProtKB-KW"/>
</dbReference>
<dbReference type="Pfam" id="PF00072">
    <property type="entry name" value="Response_reg"/>
    <property type="match status" value="1"/>
</dbReference>
<keyword evidence="5" id="KW-0547">Nucleotide-binding</keyword>
<evidence type="ECO:0000256" key="2">
    <source>
        <dbReference type="ARBA" id="ARBA00012438"/>
    </source>
</evidence>
<keyword evidence="8" id="KW-0902">Two-component regulatory system</keyword>
<dbReference type="FunFam" id="1.10.287.130:FF:000045">
    <property type="entry name" value="Two-component system sensor histidine kinase/response regulator"/>
    <property type="match status" value="1"/>
</dbReference>
<dbReference type="Gene3D" id="2.60.40.10">
    <property type="entry name" value="Immunoglobulins"/>
    <property type="match status" value="1"/>
</dbReference>
<dbReference type="PANTHER" id="PTHR43547:SF2">
    <property type="entry name" value="HYBRID SIGNAL TRANSDUCTION HISTIDINE KINASE C"/>
    <property type="match status" value="1"/>
</dbReference>
<dbReference type="FunFam" id="2.60.40.10:FF:000791">
    <property type="entry name" value="Two-component system sensor histidine kinase/response regulator"/>
    <property type="match status" value="1"/>
</dbReference>
<dbReference type="InterPro" id="IPR018062">
    <property type="entry name" value="HTH_AraC-typ_CS"/>
</dbReference>
<dbReference type="Pfam" id="PF00512">
    <property type="entry name" value="HisKA"/>
    <property type="match status" value="1"/>
</dbReference>
<dbReference type="Gene3D" id="1.10.287.130">
    <property type="match status" value="1"/>
</dbReference>
<dbReference type="RefSeq" id="WP_188418919.1">
    <property type="nucleotide sequence ID" value="NZ_BMDO01000018.1"/>
</dbReference>
<evidence type="ECO:0000259" key="13">
    <source>
        <dbReference type="PROSITE" id="PS01124"/>
    </source>
</evidence>
<dbReference type="InterPro" id="IPR011006">
    <property type="entry name" value="CheY-like_superfamily"/>
</dbReference>
<protein>
    <recommendedName>
        <fullName evidence="2">histidine kinase</fullName>
        <ecNumber evidence="2">2.7.13.3</ecNumber>
    </recommendedName>
</protein>
<dbReference type="PROSITE" id="PS50110">
    <property type="entry name" value="RESPONSE_REGULATORY"/>
    <property type="match status" value="1"/>
</dbReference>
<dbReference type="GO" id="GO:0043565">
    <property type="term" value="F:sequence-specific DNA binding"/>
    <property type="evidence" value="ECO:0007669"/>
    <property type="project" value="InterPro"/>
</dbReference>
<keyword evidence="3 12" id="KW-0597">Phosphoprotein</keyword>
<reference evidence="16" key="1">
    <citation type="journal article" date="2014" name="Int. J. Syst. Evol. Microbiol.">
        <title>Complete genome sequence of Corynebacterium casei LMG S-19264T (=DSM 44701T), isolated from a smear-ripened cheese.</title>
        <authorList>
            <consortium name="US DOE Joint Genome Institute (JGI-PGF)"/>
            <person name="Walter F."/>
            <person name="Albersmeier A."/>
            <person name="Kalinowski J."/>
            <person name="Ruckert C."/>
        </authorList>
    </citation>
    <scope>NUCLEOTIDE SEQUENCE</scope>
    <source>
        <strain evidence="16">CCM 8711</strain>
    </source>
</reference>
<dbReference type="SUPFAM" id="SSF55874">
    <property type="entry name" value="ATPase domain of HSP90 chaperone/DNA topoisomerase II/histidine kinase"/>
    <property type="match status" value="1"/>
</dbReference>
<dbReference type="EC" id="2.7.13.3" evidence="2"/>
<dbReference type="FunFam" id="3.30.565.10:FF:000037">
    <property type="entry name" value="Hybrid sensor histidine kinase/response regulator"/>
    <property type="match status" value="1"/>
</dbReference>
<feature type="domain" description="Histidine kinase" evidence="14">
    <location>
        <begin position="938"/>
        <end position="1157"/>
    </location>
</feature>
<dbReference type="InterPro" id="IPR011110">
    <property type="entry name" value="Reg_prop"/>
</dbReference>
<dbReference type="InterPro" id="IPR009057">
    <property type="entry name" value="Homeodomain-like_sf"/>
</dbReference>
<keyword evidence="17" id="KW-1185">Reference proteome</keyword>
<dbReference type="Pfam" id="PF07494">
    <property type="entry name" value="Reg_prop"/>
    <property type="match status" value="5"/>
</dbReference>
<keyword evidence="4" id="KW-0808">Transferase</keyword>
<dbReference type="Pfam" id="PF02518">
    <property type="entry name" value="HATPase_c"/>
    <property type="match status" value="1"/>
</dbReference>
<evidence type="ECO:0000313" key="16">
    <source>
        <dbReference type="EMBL" id="GGI52771.1"/>
    </source>
</evidence>
<proteinExistence type="predicted"/>
<dbReference type="Gene3D" id="3.30.565.10">
    <property type="entry name" value="Histidine kinase-like ATPase, C-terminal domain"/>
    <property type="match status" value="1"/>
</dbReference>
<evidence type="ECO:0000256" key="3">
    <source>
        <dbReference type="ARBA" id="ARBA00022553"/>
    </source>
</evidence>
<dbReference type="Pfam" id="PF07495">
    <property type="entry name" value="Y_Y_Y"/>
    <property type="match status" value="1"/>
</dbReference>